<dbReference type="SUPFAM" id="SSF51126">
    <property type="entry name" value="Pectin lyase-like"/>
    <property type="match status" value="1"/>
</dbReference>
<dbReference type="InterPro" id="IPR011050">
    <property type="entry name" value="Pectin_lyase_fold/virulence"/>
</dbReference>
<comment type="caution">
    <text evidence="4">The sequence shown here is derived from an EMBL/GenBank/DDBJ whole genome shotgun (WGS) entry which is preliminary data.</text>
</comment>
<dbReference type="EMBL" id="JBHPKH010000082">
    <property type="protein sequence ID" value="MFC1573144.1"/>
    <property type="molecule type" value="Genomic_DNA"/>
</dbReference>
<accession>A0ABV6YLU0</accession>
<protein>
    <submittedName>
        <fullName evidence="4">Right-handed parallel beta-helix repeat-containing protein</fullName>
    </submittedName>
</protein>
<sequence length="1192" mass="126721">MTRALLFLVFLGMIAGGAAADVHDLTDGVLILHHDPSYWFSYGPCEDYYLLYEIDLPEDQYNRIDTASYALSVLFVLAAFPEDKQFCGVQFGLGEYDPSIFGVGSWAEACWPQGDDPSGIETPSGWWPGPGTGTQLVSTSGPWDGNLRLVYALAGYAYGYDGASGVVPLTVNPETGEGTFTNCEDPSVDFPVECFGGIGINTDGIYCAPHDGLGHVCCVAGDCLVVLADSCAALGGQFYSLWDNCVPNPCPEAIRRACCFAEDCQLLTEDDCAALGGEWQSEVGSCDPDPCFRACCVDEECQLTRESDCLFAGGEWHEEIDSCIPNPCWFQSACCLPGGCDVLTLTDCQALGGVWLNGTQGCDPDPCATSLRACCVGATCNLESGQQCEALGGIWMTGVETCDPLPCDGVYVVTPEGDGDFPTIQAAILAAEEGAVVELTDGIFDAPGNRGIHYFGKALTVRSQSGDPQSCVIKCTDSQGLEDRGFAFTHAETLDSVLDGISIIDGYGEYGGGIHCSGSSPTITNCIIAHCQGQRGGGVFCEHSYAEMAGCTIDSNYAWQGGGAYITDGAPTISRCQVVNNTGSNRGGGIFCFAGTRALLQSTIIAGNTTYGDGGGAATHESETTFLGCTFHGNHSDDMAGGLYVYGDPLPTIENTIIAFSSSGCAVYCTNDEPSFSCCNIYGNEGGDWAYGIQGQLGFDGNISEDPLFCGELLPNGPLQVQEDSPCAPHTPPNLQCALIGAGAPTCDSLEPLVYACCHQGECQMMTASECLHIGGSWRTGIEACDPDPCIQFTACCVGESCQMMSPPQCLVAGGVWQPGVPLCDPNPCVPYACCADAECQMLSGMDCVAIAGESLEGVDACTPNPCVSADLAGGVLMVHAIPDVQWSFGVDYCQRYQDEYAITNSYEQVNRIDPDTLVNESSIWYVLAAWDGPKEFCAVQFGMGEFDEQMFWFRGWGPCNGGGLEIASADWPGPHEGVQVLHDDRWQGNYVPIYQFGGEARYGGQIPLTIDEINGIGGFTNCELSADRFDAECYGTLGILTEGSACYHGGDLYACCIDTVCTVISQIACNGLAGEWRPGMVECDPNPCLSSDVDDLENVGGTRLLASRPNPVTEMVLLSFELGQAERARLAVYDATGRIVRTLVDSDLPAGQHTAAWKGQDDTGRPVPAGVYFYRMRWGDRSETKRLLLVR</sequence>
<name>A0ABV6YLU0_UNCEI</name>
<dbReference type="NCBIfam" id="TIGR04183">
    <property type="entry name" value="Por_Secre_tail"/>
    <property type="match status" value="1"/>
</dbReference>
<dbReference type="InterPro" id="IPR026444">
    <property type="entry name" value="Secre_tail"/>
</dbReference>
<dbReference type="Pfam" id="PF13860">
    <property type="entry name" value="FlgD_ig"/>
    <property type="match status" value="1"/>
</dbReference>
<evidence type="ECO:0000313" key="4">
    <source>
        <dbReference type="EMBL" id="MFC1573144.1"/>
    </source>
</evidence>
<dbReference type="Pfam" id="PF13229">
    <property type="entry name" value="Beta_helix"/>
    <property type="match status" value="1"/>
</dbReference>
<dbReference type="Proteomes" id="UP001593833">
    <property type="component" value="Unassembled WGS sequence"/>
</dbReference>
<gene>
    <name evidence="4" type="ORF">ACFL6M_06050</name>
</gene>
<dbReference type="Gene3D" id="2.60.40.4070">
    <property type="match status" value="1"/>
</dbReference>
<feature type="domain" description="FlgD/Vpr Ig-like" evidence="3">
    <location>
        <begin position="1124"/>
        <end position="1176"/>
    </location>
</feature>
<dbReference type="InterPro" id="IPR006626">
    <property type="entry name" value="PbH1"/>
</dbReference>
<evidence type="ECO:0000259" key="2">
    <source>
        <dbReference type="Pfam" id="PF13229"/>
    </source>
</evidence>
<dbReference type="InterPro" id="IPR025965">
    <property type="entry name" value="FlgD/Vpr_Ig-like"/>
</dbReference>
<evidence type="ECO:0000313" key="5">
    <source>
        <dbReference type="Proteomes" id="UP001593833"/>
    </source>
</evidence>
<dbReference type="InterPro" id="IPR012334">
    <property type="entry name" value="Pectin_lyas_fold"/>
</dbReference>
<keyword evidence="5" id="KW-1185">Reference proteome</keyword>
<organism evidence="4 5">
    <name type="scientific">Eiseniibacteriota bacterium</name>
    <dbReference type="NCBI Taxonomy" id="2212470"/>
    <lineage>
        <taxon>Bacteria</taxon>
        <taxon>Candidatus Eiseniibacteriota</taxon>
    </lineage>
</organism>
<feature type="domain" description="Right handed beta helix" evidence="2">
    <location>
        <begin position="538"/>
        <end position="702"/>
    </location>
</feature>
<reference evidence="4 5" key="1">
    <citation type="submission" date="2024-09" db="EMBL/GenBank/DDBJ databases">
        <authorList>
            <person name="D'Angelo T."/>
        </authorList>
    </citation>
    <scope>NUCLEOTIDE SEQUENCE [LARGE SCALE GENOMIC DNA]</scope>
    <source>
        <strain evidence="4">SAG AM-320-E07</strain>
    </source>
</reference>
<keyword evidence="1" id="KW-0732">Signal</keyword>
<dbReference type="InterPro" id="IPR039448">
    <property type="entry name" value="Beta_helix"/>
</dbReference>
<feature type="signal peptide" evidence="1">
    <location>
        <begin position="1"/>
        <end position="20"/>
    </location>
</feature>
<dbReference type="Gene3D" id="2.160.20.10">
    <property type="entry name" value="Single-stranded right-handed beta-helix, Pectin lyase-like"/>
    <property type="match status" value="1"/>
</dbReference>
<dbReference type="SMART" id="SM00710">
    <property type="entry name" value="PbH1"/>
    <property type="match status" value="4"/>
</dbReference>
<proteinExistence type="predicted"/>
<evidence type="ECO:0000259" key="3">
    <source>
        <dbReference type="Pfam" id="PF13860"/>
    </source>
</evidence>
<evidence type="ECO:0000256" key="1">
    <source>
        <dbReference type="SAM" id="SignalP"/>
    </source>
</evidence>
<feature type="chain" id="PRO_5045494910" evidence="1">
    <location>
        <begin position="21"/>
        <end position="1192"/>
    </location>
</feature>